<gene>
    <name evidence="3" type="ORF">PPERSA_04179</name>
</gene>
<accession>A0A0V0QMX5</accession>
<sequence length="476" mass="56811">MIKQLSTKINHKQIRDYLSTGYLEEKSLIHYDKYNNQSLKVLHNVSQQEDSNKNQSLQRNKDNMQHIQNDISEDQQQNESLKQQIQQYSNKNVSEKSKDKTQQMQKLLLIFLKIKLKNSIILIFRQFQYKINTIDKNMIFKKNDDKDSDFVKQNKQSHIIKRFQKQQITPLSYSQTEKKTKNDIQNFVSLQHNNNSSYCDTSIIENNDKNNAIKLQQNKMVKQKKIYDNIMKRINQQQNKVNINPQQYNSLMTHKDMYKILEKKIPGPQFKHYFKQDKKLNTIKSQQIVESQNSMNNSTKQTKQDKKINDNSYHKEAQISDRDVNYEHELSRIMQQIKKEVQKQKKEGLLPPGLDDYKVPQIIQQFKPGQIQTALYGYPSKQTQLTEEKSNELQYTQGTITYIHQLPDDPTQANFGHKIYRHIRVGFCTYIQQQQQYQQYSQEIQQNHVQQQEKGFYLSQQFLDLNLQEQIKNQKN</sequence>
<evidence type="ECO:0000256" key="1">
    <source>
        <dbReference type="SAM" id="Coils"/>
    </source>
</evidence>
<evidence type="ECO:0000313" key="3">
    <source>
        <dbReference type="EMBL" id="KRX03627.1"/>
    </source>
</evidence>
<dbReference type="InParanoid" id="A0A0V0QMX5"/>
<keyword evidence="4" id="KW-1185">Reference proteome</keyword>
<dbReference type="Proteomes" id="UP000054937">
    <property type="component" value="Unassembled WGS sequence"/>
</dbReference>
<dbReference type="AlphaFoldDB" id="A0A0V0QMX5"/>
<evidence type="ECO:0000313" key="4">
    <source>
        <dbReference type="Proteomes" id="UP000054937"/>
    </source>
</evidence>
<name>A0A0V0QMX5_PSEPJ</name>
<keyword evidence="1" id="KW-0175">Coiled coil</keyword>
<protein>
    <submittedName>
        <fullName evidence="3">Uncharacterized protein</fullName>
    </submittedName>
</protein>
<feature type="coiled-coil region" evidence="1">
    <location>
        <begin position="57"/>
        <end position="98"/>
    </location>
</feature>
<comment type="caution">
    <text evidence="3">The sequence shown here is derived from an EMBL/GenBank/DDBJ whole genome shotgun (WGS) entry which is preliminary data.</text>
</comment>
<feature type="compositionally biased region" description="Polar residues" evidence="2">
    <location>
        <begin position="289"/>
        <end position="301"/>
    </location>
</feature>
<reference evidence="3 4" key="1">
    <citation type="journal article" date="2015" name="Sci. Rep.">
        <title>Genome of the facultative scuticociliatosis pathogen Pseudocohnilembus persalinus provides insight into its virulence through horizontal gene transfer.</title>
        <authorList>
            <person name="Xiong J."/>
            <person name="Wang G."/>
            <person name="Cheng J."/>
            <person name="Tian M."/>
            <person name="Pan X."/>
            <person name="Warren A."/>
            <person name="Jiang C."/>
            <person name="Yuan D."/>
            <person name="Miao W."/>
        </authorList>
    </citation>
    <scope>NUCLEOTIDE SEQUENCE [LARGE SCALE GENOMIC DNA]</scope>
    <source>
        <strain evidence="3">36N120E</strain>
    </source>
</reference>
<feature type="compositionally biased region" description="Basic and acidic residues" evidence="2">
    <location>
        <begin position="302"/>
        <end position="323"/>
    </location>
</feature>
<dbReference type="EMBL" id="LDAU01000129">
    <property type="protein sequence ID" value="KRX03627.1"/>
    <property type="molecule type" value="Genomic_DNA"/>
</dbReference>
<proteinExistence type="predicted"/>
<organism evidence="3 4">
    <name type="scientific">Pseudocohnilembus persalinus</name>
    <name type="common">Ciliate</name>
    <dbReference type="NCBI Taxonomy" id="266149"/>
    <lineage>
        <taxon>Eukaryota</taxon>
        <taxon>Sar</taxon>
        <taxon>Alveolata</taxon>
        <taxon>Ciliophora</taxon>
        <taxon>Intramacronucleata</taxon>
        <taxon>Oligohymenophorea</taxon>
        <taxon>Scuticociliatia</taxon>
        <taxon>Philasterida</taxon>
        <taxon>Pseudocohnilembidae</taxon>
        <taxon>Pseudocohnilembus</taxon>
    </lineage>
</organism>
<feature type="region of interest" description="Disordered" evidence="2">
    <location>
        <begin position="289"/>
        <end position="323"/>
    </location>
</feature>
<evidence type="ECO:0000256" key="2">
    <source>
        <dbReference type="SAM" id="MobiDB-lite"/>
    </source>
</evidence>